<evidence type="ECO:0000313" key="1">
    <source>
        <dbReference type="EMBL" id="WUR15667.1"/>
    </source>
</evidence>
<protein>
    <recommendedName>
        <fullName evidence="3">Helix-turn-helix transcriptional regulator</fullName>
    </recommendedName>
</protein>
<sequence length="104" mass="12021">MTNATLVKRLTDVLGAASMCQLGKDIGFHGSMVWHMRRGKQVTMKTLRRIHERTRIPIGILAEWWLEDQPDYRPPKPFERVHGLTPEIEARMFGAAQQPERETP</sequence>
<name>A0ABZ1UST8_9BURK</name>
<evidence type="ECO:0000313" key="2">
    <source>
        <dbReference type="Proteomes" id="UP000321323"/>
    </source>
</evidence>
<accession>A0ABZ1UST8</accession>
<reference evidence="1 2" key="1">
    <citation type="journal article" date="2019" name="Int. J. Syst. Evol. Microbiol.">
        <title>The Draft Whole-Genome Sequence of the Antibiotic Producer Empedobacter haloabium ATCC 31962 Provides Indications for Its Taxonomic Reclassification.</title>
        <authorList>
            <person name="Miess H."/>
            <person name="Arlt P."/>
            <person name="Apel A.K."/>
            <person name="Weber T."/>
            <person name="Nieselt K."/>
            <person name="Hanssen F."/>
            <person name="Czemmel S."/>
            <person name="Nahnsen S."/>
            <person name="Gross H."/>
        </authorList>
    </citation>
    <scope>NUCLEOTIDE SEQUENCE [LARGE SCALE GENOMIC DNA]</scope>
    <source>
        <strain evidence="1 2">ATCC 31962</strain>
    </source>
</reference>
<keyword evidence="2" id="KW-1185">Reference proteome</keyword>
<gene>
    <name evidence="1" type="ORF">E7V67_011360</name>
</gene>
<dbReference type="EMBL" id="CP136508">
    <property type="protein sequence ID" value="WUR15667.1"/>
    <property type="molecule type" value="Genomic_DNA"/>
</dbReference>
<proteinExistence type="predicted"/>
<evidence type="ECO:0008006" key="3">
    <source>
        <dbReference type="Google" id="ProtNLM"/>
    </source>
</evidence>
<dbReference type="Proteomes" id="UP000321323">
    <property type="component" value="Chromosome"/>
</dbReference>
<organism evidence="1 2">
    <name type="scientific">[Empedobacter] haloabium</name>
    <dbReference type="NCBI Taxonomy" id="592317"/>
    <lineage>
        <taxon>Bacteria</taxon>
        <taxon>Pseudomonadati</taxon>
        <taxon>Pseudomonadota</taxon>
        <taxon>Betaproteobacteria</taxon>
        <taxon>Burkholderiales</taxon>
        <taxon>Oxalobacteraceae</taxon>
        <taxon>Telluria group</taxon>
        <taxon>Telluria group incertae sedis</taxon>
    </lineage>
</organism>